<dbReference type="Proteomes" id="UP001177140">
    <property type="component" value="Unassembled WGS sequence"/>
</dbReference>
<dbReference type="InterPro" id="IPR036241">
    <property type="entry name" value="NSFL1C_SEP_dom_sf"/>
</dbReference>
<feature type="domain" description="SEP" evidence="2">
    <location>
        <begin position="60"/>
        <end position="123"/>
    </location>
</feature>
<protein>
    <recommendedName>
        <fullName evidence="2">SEP domain-containing protein</fullName>
    </recommendedName>
</protein>
<sequence length="135" mass="15590">MEFEAPARDFSRLSVSDDNPPPERLELEPMDFSELNWGSLAFTAGRNITNFDDFFAGKPRHQHVIKFYGNNFTVDGGPQRDGSLPDNIHFLENIKNYEIPEEFAEDGLHTINVLKHRKAPKIVFPEIPDERFRIC</sequence>
<evidence type="ECO:0000259" key="2">
    <source>
        <dbReference type="PROSITE" id="PS51399"/>
    </source>
</evidence>
<evidence type="ECO:0000313" key="3">
    <source>
        <dbReference type="EMBL" id="MCL7022253.1"/>
    </source>
</evidence>
<name>A0AA41RUM0_PAPNU</name>
<proteinExistence type="predicted"/>
<comment type="caution">
    <text evidence="3">The sequence shown here is derived from an EMBL/GenBank/DDBJ whole genome shotgun (WGS) entry which is preliminary data.</text>
</comment>
<organism evidence="3 4">
    <name type="scientific">Papaver nudicaule</name>
    <name type="common">Iceland poppy</name>
    <dbReference type="NCBI Taxonomy" id="74823"/>
    <lineage>
        <taxon>Eukaryota</taxon>
        <taxon>Viridiplantae</taxon>
        <taxon>Streptophyta</taxon>
        <taxon>Embryophyta</taxon>
        <taxon>Tracheophyta</taxon>
        <taxon>Spermatophyta</taxon>
        <taxon>Magnoliopsida</taxon>
        <taxon>Ranunculales</taxon>
        <taxon>Papaveraceae</taxon>
        <taxon>Papaveroideae</taxon>
        <taxon>Papaver</taxon>
    </lineage>
</organism>
<feature type="region of interest" description="Disordered" evidence="1">
    <location>
        <begin position="1"/>
        <end position="23"/>
    </location>
</feature>
<evidence type="ECO:0000313" key="4">
    <source>
        <dbReference type="Proteomes" id="UP001177140"/>
    </source>
</evidence>
<dbReference type="InterPro" id="IPR012989">
    <property type="entry name" value="SEP_domain"/>
</dbReference>
<keyword evidence="4" id="KW-1185">Reference proteome</keyword>
<dbReference type="AlphaFoldDB" id="A0AA41RUM0"/>
<reference evidence="3" key="1">
    <citation type="submission" date="2022-03" db="EMBL/GenBank/DDBJ databases">
        <title>A functionally conserved STORR gene fusion in Papaver species that diverged 16.8 million years ago.</title>
        <authorList>
            <person name="Catania T."/>
        </authorList>
    </citation>
    <scope>NUCLEOTIDE SEQUENCE</scope>
    <source>
        <strain evidence="3">S-191538</strain>
    </source>
</reference>
<dbReference type="PROSITE" id="PS51399">
    <property type="entry name" value="SEP"/>
    <property type="match status" value="1"/>
</dbReference>
<evidence type="ECO:0000256" key="1">
    <source>
        <dbReference type="SAM" id="MobiDB-lite"/>
    </source>
</evidence>
<dbReference type="SUPFAM" id="SSF102848">
    <property type="entry name" value="NSFL1 (p97 ATPase) cofactor p47, SEP domain"/>
    <property type="match status" value="1"/>
</dbReference>
<dbReference type="Gene3D" id="3.30.420.210">
    <property type="entry name" value="SEP domain"/>
    <property type="match status" value="1"/>
</dbReference>
<accession>A0AA41RUM0</accession>
<dbReference type="EMBL" id="JAJJMA010009320">
    <property type="protein sequence ID" value="MCL7022253.1"/>
    <property type="molecule type" value="Genomic_DNA"/>
</dbReference>
<dbReference type="Pfam" id="PF08059">
    <property type="entry name" value="SEP"/>
    <property type="match status" value="1"/>
</dbReference>
<feature type="compositionally biased region" description="Basic and acidic residues" evidence="1">
    <location>
        <begin position="1"/>
        <end position="11"/>
    </location>
</feature>
<gene>
    <name evidence="3" type="ORF">MKW94_006032</name>
</gene>